<dbReference type="Pfam" id="PF14223">
    <property type="entry name" value="Retrotran_gag_2"/>
    <property type="match status" value="1"/>
</dbReference>
<keyword evidence="3" id="KW-1185">Reference proteome</keyword>
<dbReference type="AlphaFoldDB" id="A0A0C9SRI7"/>
<reference evidence="2 3" key="1">
    <citation type="submission" date="2014-06" db="EMBL/GenBank/DDBJ databases">
        <title>Evolutionary Origins and Diversification of the Mycorrhizal Mutualists.</title>
        <authorList>
            <consortium name="DOE Joint Genome Institute"/>
            <consortium name="Mycorrhizal Genomics Consortium"/>
            <person name="Kohler A."/>
            <person name="Kuo A."/>
            <person name="Nagy L.G."/>
            <person name="Floudas D."/>
            <person name="Copeland A."/>
            <person name="Barry K.W."/>
            <person name="Cichocki N."/>
            <person name="Veneault-Fourrey C."/>
            <person name="LaButti K."/>
            <person name="Lindquist E.A."/>
            <person name="Lipzen A."/>
            <person name="Lundell T."/>
            <person name="Morin E."/>
            <person name="Murat C."/>
            <person name="Riley R."/>
            <person name="Ohm R."/>
            <person name="Sun H."/>
            <person name="Tunlid A."/>
            <person name="Henrissat B."/>
            <person name="Grigoriev I.V."/>
            <person name="Hibbett D.S."/>
            <person name="Martin F."/>
        </authorList>
    </citation>
    <scope>NUCLEOTIDE SEQUENCE [LARGE SCALE GENOMIC DNA]</scope>
    <source>
        <strain evidence="2 3">FD-325 SS-3</strain>
    </source>
</reference>
<evidence type="ECO:0000256" key="1">
    <source>
        <dbReference type="SAM" id="MobiDB-lite"/>
    </source>
</evidence>
<dbReference type="PANTHER" id="PTHR47481:SF7">
    <property type="entry name" value="CCHC-TYPE DOMAIN-CONTAINING PROTEIN"/>
    <property type="match status" value="1"/>
</dbReference>
<evidence type="ECO:0008006" key="4">
    <source>
        <dbReference type="Google" id="ProtNLM"/>
    </source>
</evidence>
<dbReference type="HOGENOM" id="CLU_837078_0_0_1"/>
<dbReference type="EMBL" id="KN832570">
    <property type="protein sequence ID" value="KII84697.1"/>
    <property type="molecule type" value="Genomic_DNA"/>
</dbReference>
<proteinExistence type="predicted"/>
<gene>
    <name evidence="2" type="ORF">PLICRDRAFT_179500</name>
</gene>
<dbReference type="Proteomes" id="UP000053263">
    <property type="component" value="Unassembled WGS sequence"/>
</dbReference>
<name>A0A0C9SRI7_PLICR</name>
<evidence type="ECO:0000313" key="2">
    <source>
        <dbReference type="EMBL" id="KII84697.1"/>
    </source>
</evidence>
<organism evidence="2 3">
    <name type="scientific">Plicaturopsis crispa FD-325 SS-3</name>
    <dbReference type="NCBI Taxonomy" id="944288"/>
    <lineage>
        <taxon>Eukaryota</taxon>
        <taxon>Fungi</taxon>
        <taxon>Dikarya</taxon>
        <taxon>Basidiomycota</taxon>
        <taxon>Agaricomycotina</taxon>
        <taxon>Agaricomycetes</taxon>
        <taxon>Agaricomycetidae</taxon>
        <taxon>Amylocorticiales</taxon>
        <taxon>Amylocorticiaceae</taxon>
        <taxon>Plicatura</taxon>
        <taxon>Plicaturopsis crispa</taxon>
    </lineage>
</organism>
<feature type="region of interest" description="Disordered" evidence="1">
    <location>
        <begin position="309"/>
        <end position="332"/>
    </location>
</feature>
<dbReference type="PANTHER" id="PTHR47481">
    <property type="match status" value="1"/>
</dbReference>
<dbReference type="OrthoDB" id="3066634at2759"/>
<evidence type="ECO:0000313" key="3">
    <source>
        <dbReference type="Proteomes" id="UP000053263"/>
    </source>
</evidence>
<sequence>MSIQTGSSSLLAAIPALSDGNWFVWKKGMRMFLLANSAGGVLDGVAPKDGLDGTLLPFIWSKIAPEWQFLVEDAVGAVAAWKALQAHFEKSTMSNRLSARQALYSVVHDPQQPISLYIQSLTAARAKLDALGVKIDDQEFKDVLLMRLDDSFSSLRTTILAQSPEPDLARISSLLTSSALSGSSASVVKGEESETALYSHSSRSRVKGESVRSFSAPVDAKGAIPLLTESVIAAATLAIALRAACSICLPTSRIGSCLLRRLRIRALPLALVALALLQIGLPRVDHLPTALVALRSLPVSHPRLVVVPHPPHSLHSTSHIPPRQQATRTRLV</sequence>
<accession>A0A0C9SRI7</accession>
<feature type="compositionally biased region" description="Low complexity" evidence="1">
    <location>
        <begin position="309"/>
        <end position="322"/>
    </location>
</feature>
<protein>
    <recommendedName>
        <fullName evidence="4">Retrotransposon Copia-like N-terminal domain-containing protein</fullName>
    </recommendedName>
</protein>